<reference evidence="20 21" key="1">
    <citation type="submission" date="2020-03" db="EMBL/GenBank/DDBJ databases">
        <title>Dissostichus mawsoni Genome sequencing and assembly.</title>
        <authorList>
            <person name="Park H."/>
        </authorList>
    </citation>
    <scope>NUCLEOTIDE SEQUENCE [LARGE SCALE GENOMIC DNA]</scope>
    <source>
        <strain evidence="20">DM0001</strain>
        <tissue evidence="20">Muscle</tissue>
    </source>
</reference>
<dbReference type="PROSITE" id="PS00108">
    <property type="entry name" value="PROTEIN_KINASE_ST"/>
    <property type="match status" value="1"/>
</dbReference>
<evidence type="ECO:0000256" key="8">
    <source>
        <dbReference type="ARBA" id="ARBA00022741"/>
    </source>
</evidence>
<evidence type="ECO:0000256" key="17">
    <source>
        <dbReference type="RuleBase" id="RU361150"/>
    </source>
</evidence>
<dbReference type="Gene3D" id="2.40.50.40">
    <property type="match status" value="2"/>
</dbReference>
<keyword evidence="12" id="KW-0175">Coiled coil</keyword>
<comment type="subcellular location">
    <subcellularLocation>
        <location evidence="17">Secreted</location>
    </subcellularLocation>
</comment>
<dbReference type="InterPro" id="IPR046873">
    <property type="entry name" value="HisK-N-like"/>
</dbReference>
<dbReference type="InterPro" id="IPR013761">
    <property type="entry name" value="SAM/pointed_sf"/>
</dbReference>
<feature type="compositionally biased region" description="Low complexity" evidence="18">
    <location>
        <begin position="1296"/>
        <end position="1309"/>
    </location>
</feature>
<evidence type="ECO:0000256" key="11">
    <source>
        <dbReference type="ARBA" id="ARBA00022842"/>
    </source>
</evidence>
<dbReference type="InterPro" id="IPR046872">
    <property type="entry name" value="DRHyd-ASK"/>
</dbReference>
<evidence type="ECO:0000256" key="15">
    <source>
        <dbReference type="ARBA" id="ARBA00048329"/>
    </source>
</evidence>
<evidence type="ECO:0000256" key="4">
    <source>
        <dbReference type="ARBA" id="ARBA00022514"/>
    </source>
</evidence>
<evidence type="ECO:0000313" key="20">
    <source>
        <dbReference type="EMBL" id="KAF3836256.1"/>
    </source>
</evidence>
<dbReference type="PANTHER" id="PTHR11584">
    <property type="entry name" value="SERINE/THREONINE PROTEIN KINASE"/>
    <property type="match status" value="1"/>
</dbReference>
<comment type="catalytic activity">
    <reaction evidence="14">
        <text>L-threonyl-[protein] + ATP = O-phospho-L-threonyl-[protein] + ADP + H(+)</text>
        <dbReference type="Rhea" id="RHEA:46608"/>
        <dbReference type="Rhea" id="RHEA-COMP:11060"/>
        <dbReference type="Rhea" id="RHEA-COMP:11605"/>
        <dbReference type="ChEBI" id="CHEBI:15378"/>
        <dbReference type="ChEBI" id="CHEBI:30013"/>
        <dbReference type="ChEBI" id="CHEBI:30616"/>
        <dbReference type="ChEBI" id="CHEBI:61977"/>
        <dbReference type="ChEBI" id="CHEBI:456216"/>
        <dbReference type="EC" id="2.7.11.25"/>
    </reaction>
</comment>
<dbReference type="EMBL" id="JAAKFY010000024">
    <property type="protein sequence ID" value="KAF3836256.1"/>
    <property type="molecule type" value="Genomic_DNA"/>
</dbReference>
<keyword evidence="21" id="KW-1185">Reference proteome</keyword>
<keyword evidence="13" id="KW-1015">Disulfide bond</keyword>
<evidence type="ECO:0000256" key="1">
    <source>
        <dbReference type="ARBA" id="ARBA00001946"/>
    </source>
</evidence>
<evidence type="ECO:0000259" key="19">
    <source>
        <dbReference type="PROSITE" id="PS50011"/>
    </source>
</evidence>
<feature type="compositionally biased region" description="Basic and acidic residues" evidence="18">
    <location>
        <begin position="897"/>
        <end position="913"/>
    </location>
</feature>
<evidence type="ECO:0000256" key="13">
    <source>
        <dbReference type="ARBA" id="ARBA00023157"/>
    </source>
</evidence>
<dbReference type="InterPro" id="IPR000827">
    <property type="entry name" value="Chemokine_CC_CS"/>
</dbReference>
<feature type="region of interest" description="Disordered" evidence="18">
    <location>
        <begin position="1448"/>
        <end position="1480"/>
    </location>
</feature>
<keyword evidence="5" id="KW-0723">Serine/threonine-protein kinase</keyword>
<dbReference type="Proteomes" id="UP000518266">
    <property type="component" value="Unassembled WGS sequence"/>
</dbReference>
<evidence type="ECO:0000256" key="2">
    <source>
        <dbReference type="ARBA" id="ARBA00006529"/>
    </source>
</evidence>
<dbReference type="CDD" id="cd06624">
    <property type="entry name" value="STKc_ASK"/>
    <property type="match status" value="1"/>
</dbReference>
<dbReference type="Pfam" id="PF13281">
    <property type="entry name" value="MAP3K_TRAF_bd"/>
    <property type="match status" value="1"/>
</dbReference>
<dbReference type="PANTHER" id="PTHR11584:SF363">
    <property type="entry name" value="MITOGEN-ACTIVATED PROTEIN KINASE KINASE KINASE 15"/>
    <property type="match status" value="1"/>
</dbReference>
<keyword evidence="6" id="KW-0808">Transferase</keyword>
<keyword evidence="17" id="KW-0964">Secreted</keyword>
<dbReference type="Pfam" id="PF20302">
    <property type="entry name" value="HisK-N-like"/>
    <property type="match status" value="1"/>
</dbReference>
<dbReference type="SMART" id="SM00199">
    <property type="entry name" value="SCY"/>
    <property type="match status" value="2"/>
</dbReference>
<protein>
    <recommendedName>
        <fullName evidence="17">C-C motif chemokine</fullName>
    </recommendedName>
</protein>
<feature type="compositionally biased region" description="Basic residues" evidence="18">
    <location>
        <begin position="1282"/>
        <end position="1292"/>
    </location>
</feature>
<keyword evidence="4 17" id="KW-0202">Cytokine</keyword>
<dbReference type="SUPFAM" id="SSF56112">
    <property type="entry name" value="Protein kinase-like (PK-like)"/>
    <property type="match status" value="1"/>
</dbReference>
<dbReference type="GO" id="GO:0046872">
    <property type="term" value="F:metal ion binding"/>
    <property type="evidence" value="ECO:0007669"/>
    <property type="project" value="UniProtKB-KW"/>
</dbReference>
<evidence type="ECO:0000256" key="6">
    <source>
        <dbReference type="ARBA" id="ARBA00022679"/>
    </source>
</evidence>
<keyword evidence="10 16" id="KW-0067">ATP-binding</keyword>
<dbReference type="SUPFAM" id="SSF47769">
    <property type="entry name" value="SAM/Pointed domain"/>
    <property type="match status" value="1"/>
</dbReference>
<evidence type="ECO:0000313" key="21">
    <source>
        <dbReference type="Proteomes" id="UP000518266"/>
    </source>
</evidence>
<dbReference type="Pfam" id="PF19039">
    <property type="entry name" value="ASK_PH"/>
    <property type="match status" value="1"/>
</dbReference>
<keyword evidence="17" id="KW-0145">Chemotaxis</keyword>
<dbReference type="GO" id="GO:0004709">
    <property type="term" value="F:MAP kinase kinase kinase activity"/>
    <property type="evidence" value="ECO:0007669"/>
    <property type="project" value="UniProtKB-EC"/>
</dbReference>
<dbReference type="GO" id="GO:0033554">
    <property type="term" value="P:cellular response to stress"/>
    <property type="evidence" value="ECO:0007669"/>
    <property type="project" value="TreeGrafter"/>
</dbReference>
<keyword evidence="7" id="KW-0479">Metal-binding</keyword>
<dbReference type="GO" id="GO:0005615">
    <property type="term" value="C:extracellular space"/>
    <property type="evidence" value="ECO:0007669"/>
    <property type="project" value="UniProtKB-KW"/>
</dbReference>
<dbReference type="SMART" id="SM00220">
    <property type="entry name" value="S_TKc"/>
    <property type="match status" value="1"/>
</dbReference>
<dbReference type="GO" id="GO:0005524">
    <property type="term" value="F:ATP binding"/>
    <property type="evidence" value="ECO:0007669"/>
    <property type="project" value="UniProtKB-UniRule"/>
</dbReference>
<evidence type="ECO:0000256" key="5">
    <source>
        <dbReference type="ARBA" id="ARBA00022527"/>
    </source>
</evidence>
<evidence type="ECO:0000256" key="18">
    <source>
        <dbReference type="SAM" id="MobiDB-lite"/>
    </source>
</evidence>
<evidence type="ECO:0000256" key="16">
    <source>
        <dbReference type="PROSITE-ProRule" id="PRU10141"/>
    </source>
</evidence>
<dbReference type="InterPro" id="IPR036048">
    <property type="entry name" value="Interleukin_8-like_sf"/>
</dbReference>
<proteinExistence type="inferred from homology"/>
<dbReference type="InterPro" id="IPR000719">
    <property type="entry name" value="Prot_kinase_dom"/>
</dbReference>
<dbReference type="InterPro" id="IPR008271">
    <property type="entry name" value="Ser/Thr_kinase_AS"/>
</dbReference>
<sequence length="1480" mass="166788">MDTGQSAQVTDMGGEHSAGVSAVERERGDVSSPCPPAKQRSLRVVYVLNDGLKSVMASSPESGALQCLQRACDSESALLTTVTFGRLDFGETSVLDSFYDADIAVVDMSDVFRQPSLFYHLGVRESFDMANNVILYNDTDPDTAQSLKASSGNYYFIPYIVTPNHEYMCCESDAQRRASEYMQPSWDNLLSPLCDTLLNDIRKAREKYQGEELAKELSRIKLRIDNTEVLTQDIVMNLLFSYRDIQDYDAMVKLVETLEMLPTCDLATQPMIQFHYAFALNRRNTPGDREQALEVMLQVLQSCEHPAPDMFCLCGRIYKDIFLDSDCKDTINRDNAIQWYRKGFELQPTLYSGINLAVLLIVAGQQFESSIELRKIGVRLNSLLGRKGSLEKMNNYWDVGQFFTVGMLANDIPKATQAAEKLFKLKPPIWYLRSVVQNLQLIQRFKKQTVEHSPQRERLNFWMDIIVEATQGTTERLRFPVLILEPTKVYQPSYVSINNEAEEKMSLSGMFLPLKRISKFDERCCFLYMISDGTGNAVELEGEGDGDTLEYEYDTDETGDRVVLGRGTYGVVYAGRDVSNQVRIAIKEIPERDSRYSQPLHEEIALHKYLKHRNIVQYLGSVSENGYIKIFMEQVPGGSLSALLRSKWGPLKEATIIFYTRQILEGLRYLHENQIVHRDIKGDNVLVNTYSGVLKISDFGTSKRLAGVNPCTETFTGTLQYMAPEIIDKGPRGYGAPADIWSLGCTIIEMATGKPPFHELGEPQAAMFKAGIDSFLPLHNEVVFTSFRSCFFCVTVAVVGMFKIHPEIPESLSLEAKSFILRCFEPDPNKRAITSDLLRDTFCEATGSSSSEPGSVSPDCDSKHDGFFDKKKSSGSENLLKPPISNYLSVPDEGSVSEDRSAPPSPEDRDSGLFLLKKDSERRSILFKVLNDDQAKVISNLRENHMQGSEELQLSVEHIKRIICILRDFIHSPERRVMAATISKLKLDLDFDSTSINQIQLVLFGFQDSVNKVLRNHHIKPHWMFAMDNIIRRAVQAAITILIPELQTHFGPASECEGAEKEDEVDEEEAEFGPVLASLTEDPVTTADPTQLLDELLQKEKEYQQVLKATLQQRAHDLEMVRVRHRPPDISPPSIFHIPADHEPDKELTDWLKEKGADADTIDKFVLEEYKLTDILNDVSKDDLHCLRLRGGVLCRIWRAIQRHRERERLRALFSLVILSTFIDSTQTASCCLRYTSRRLRCQRLLGYAIQTINMSCDINAVIFHLPGRFVCADPSSIHTQREKKLKGGRRTNRVESSAASGGPSSGTESEGEGRGLGVTNAQKMMHDGICRLQLWRTLFGRNTHTSTLTVLLAFCFFFLSPHGKVCFLATLCSLVILSTFIGSTQSASCCLRYSSRRLPCQRLLGYAVQTINTSCDINAIIFHLPGRFVCADPSSIHTQREMKCVDERRKKKGGRRSGWSPLPHLAGHPAAQRAREAEG</sequence>
<accession>A0A7J5XGP7</accession>
<gene>
    <name evidence="20" type="ORF">F7725_028814</name>
</gene>
<feature type="region of interest" description="Disordered" evidence="18">
    <location>
        <begin position="871"/>
        <end position="913"/>
    </location>
</feature>
<comment type="similarity">
    <text evidence="2">Belongs to the protein kinase superfamily. STE Ser/Thr protein kinase family. MAP kinase kinase kinase subfamily.</text>
</comment>
<evidence type="ECO:0000256" key="3">
    <source>
        <dbReference type="ARBA" id="ARBA00010868"/>
    </source>
</evidence>
<organism evidence="20 21">
    <name type="scientific">Dissostichus mawsoni</name>
    <name type="common">Antarctic cod</name>
    <dbReference type="NCBI Taxonomy" id="36200"/>
    <lineage>
        <taxon>Eukaryota</taxon>
        <taxon>Metazoa</taxon>
        <taxon>Chordata</taxon>
        <taxon>Craniata</taxon>
        <taxon>Vertebrata</taxon>
        <taxon>Euteleostomi</taxon>
        <taxon>Actinopterygii</taxon>
        <taxon>Neopterygii</taxon>
        <taxon>Teleostei</taxon>
        <taxon>Neoteleostei</taxon>
        <taxon>Acanthomorphata</taxon>
        <taxon>Eupercaria</taxon>
        <taxon>Perciformes</taxon>
        <taxon>Notothenioidei</taxon>
        <taxon>Nototheniidae</taxon>
        <taxon>Dissostichus</taxon>
    </lineage>
</organism>
<dbReference type="SUPFAM" id="SSF54117">
    <property type="entry name" value="Interleukin 8-like chemokines"/>
    <property type="match status" value="2"/>
</dbReference>
<comment type="catalytic activity">
    <reaction evidence="15">
        <text>L-seryl-[protein] + ATP = O-phospho-L-seryl-[protein] + ADP + H(+)</text>
        <dbReference type="Rhea" id="RHEA:17989"/>
        <dbReference type="Rhea" id="RHEA-COMP:9863"/>
        <dbReference type="Rhea" id="RHEA-COMP:11604"/>
        <dbReference type="ChEBI" id="CHEBI:15378"/>
        <dbReference type="ChEBI" id="CHEBI:29999"/>
        <dbReference type="ChEBI" id="CHEBI:30616"/>
        <dbReference type="ChEBI" id="CHEBI:83421"/>
        <dbReference type="ChEBI" id="CHEBI:456216"/>
        <dbReference type="EC" id="2.7.11.25"/>
    </reaction>
</comment>
<dbReference type="InterPro" id="IPR043969">
    <property type="entry name" value="MAP3K_PH"/>
</dbReference>
<dbReference type="PROSITE" id="PS00472">
    <property type="entry name" value="SMALL_CYTOKINES_CC"/>
    <property type="match status" value="2"/>
</dbReference>
<feature type="region of interest" description="Disordered" evidence="18">
    <location>
        <begin position="1"/>
        <end position="36"/>
    </location>
</feature>
<comment type="caution">
    <text evidence="20">The sequence shown here is derived from an EMBL/GenBank/DDBJ whole genome shotgun (WGS) entry which is preliminary data.</text>
</comment>
<comment type="cofactor">
    <cofactor evidence="1">
        <name>Mg(2+)</name>
        <dbReference type="ChEBI" id="CHEBI:18420"/>
    </cofactor>
</comment>
<dbReference type="OrthoDB" id="275301at2759"/>
<name>A0A7J5XGP7_DISMA</name>
<dbReference type="PROSITE" id="PS00107">
    <property type="entry name" value="PROTEIN_KINASE_ATP"/>
    <property type="match status" value="1"/>
</dbReference>
<evidence type="ECO:0000256" key="9">
    <source>
        <dbReference type="ARBA" id="ARBA00022777"/>
    </source>
</evidence>
<dbReference type="PROSITE" id="PS50011">
    <property type="entry name" value="PROTEIN_KINASE_DOM"/>
    <property type="match status" value="1"/>
</dbReference>
<evidence type="ECO:0000256" key="10">
    <source>
        <dbReference type="ARBA" id="ARBA00022840"/>
    </source>
</evidence>
<keyword evidence="9" id="KW-0418">Kinase</keyword>
<dbReference type="FunFam" id="3.30.200.20:FF:000067">
    <property type="entry name" value="Mitogen-activated protein kinase kinase kinase 5"/>
    <property type="match status" value="1"/>
</dbReference>
<dbReference type="InterPro" id="IPR011009">
    <property type="entry name" value="Kinase-like_dom_sf"/>
</dbReference>
<dbReference type="GO" id="GO:0008009">
    <property type="term" value="F:chemokine activity"/>
    <property type="evidence" value="ECO:0007669"/>
    <property type="project" value="InterPro"/>
</dbReference>
<evidence type="ECO:0000256" key="12">
    <source>
        <dbReference type="ARBA" id="ARBA00023054"/>
    </source>
</evidence>
<feature type="binding site" evidence="16">
    <location>
        <position position="587"/>
    </location>
    <ligand>
        <name>ATP</name>
        <dbReference type="ChEBI" id="CHEBI:30616"/>
    </ligand>
</feature>
<dbReference type="Pfam" id="PF20309">
    <property type="entry name" value="DRHyd-ASK"/>
    <property type="match status" value="1"/>
</dbReference>
<dbReference type="InterPro" id="IPR025136">
    <property type="entry name" value="MAP3K_TRAF-bd"/>
</dbReference>
<keyword evidence="11" id="KW-0460">Magnesium</keyword>
<dbReference type="InterPro" id="IPR001811">
    <property type="entry name" value="Chemokine_IL8-like_dom"/>
</dbReference>
<dbReference type="Pfam" id="PF00048">
    <property type="entry name" value="IL8"/>
    <property type="match status" value="2"/>
</dbReference>
<feature type="region of interest" description="Disordered" evidence="18">
    <location>
        <begin position="1281"/>
        <end position="1316"/>
    </location>
</feature>
<feature type="domain" description="Protein kinase" evidence="19">
    <location>
        <begin position="558"/>
        <end position="843"/>
    </location>
</feature>
<dbReference type="GO" id="GO:0006955">
    <property type="term" value="P:immune response"/>
    <property type="evidence" value="ECO:0007669"/>
    <property type="project" value="InterPro"/>
</dbReference>
<keyword evidence="8 16" id="KW-0547">Nucleotide-binding</keyword>
<comment type="similarity">
    <text evidence="3 17">Belongs to the intercrine beta (chemokine CC) family.</text>
</comment>
<evidence type="ECO:0000256" key="14">
    <source>
        <dbReference type="ARBA" id="ARBA00047559"/>
    </source>
</evidence>
<dbReference type="Gene3D" id="3.30.200.20">
    <property type="entry name" value="Phosphorylase Kinase, domain 1"/>
    <property type="match status" value="1"/>
</dbReference>
<evidence type="ECO:0000256" key="7">
    <source>
        <dbReference type="ARBA" id="ARBA00022723"/>
    </source>
</evidence>
<dbReference type="Gene3D" id="1.10.510.10">
    <property type="entry name" value="Transferase(Phosphotransferase) domain 1"/>
    <property type="match status" value="1"/>
</dbReference>
<dbReference type="Pfam" id="PF00069">
    <property type="entry name" value="Pkinase"/>
    <property type="match status" value="1"/>
</dbReference>
<dbReference type="InterPro" id="IPR017441">
    <property type="entry name" value="Protein_kinase_ATP_BS"/>
</dbReference>